<dbReference type="GO" id="GO:0032259">
    <property type="term" value="P:methylation"/>
    <property type="evidence" value="ECO:0007669"/>
    <property type="project" value="UniProtKB-KW"/>
</dbReference>
<protein>
    <submittedName>
        <fullName evidence="2">Methyltransferase domain-containing protein</fullName>
    </submittedName>
</protein>
<dbReference type="RefSeq" id="WP_394847202.1">
    <property type="nucleotide sequence ID" value="NZ_CP089982.1"/>
</dbReference>
<dbReference type="EMBL" id="CP089982">
    <property type="protein sequence ID" value="WXA96584.1"/>
    <property type="molecule type" value="Genomic_DNA"/>
</dbReference>
<sequence>MTTDWKLLDIAQRYDEYEPVRERVLAYPIVFEELGLARRDCHVVLDYGCGAGKVSALIARDYDVSVIAVDVSPGMLAIAGKKRAHPRITYQLIAEDQRLDIRAGSVDAALTCFVFVVIPDAERIRSIVREVHRLLRPGAVYAIVDHNPDSVGVPFDFARVGEAGRTYAPGDPLEIRLSTPGGPPVVVHDFYWPKNMVREVLEEAGFRNVRVATPTLSSTFRGPEASRLQLERKHPPYAIYLGQK</sequence>
<dbReference type="InterPro" id="IPR041698">
    <property type="entry name" value="Methyltransf_25"/>
</dbReference>
<dbReference type="InterPro" id="IPR029063">
    <property type="entry name" value="SAM-dependent_MTases_sf"/>
</dbReference>
<dbReference type="PANTHER" id="PTHR42912">
    <property type="entry name" value="METHYLTRANSFERASE"/>
    <property type="match status" value="1"/>
</dbReference>
<dbReference type="Proteomes" id="UP001379533">
    <property type="component" value="Chromosome"/>
</dbReference>
<dbReference type="CDD" id="cd02440">
    <property type="entry name" value="AdoMet_MTases"/>
    <property type="match status" value="1"/>
</dbReference>
<dbReference type="Pfam" id="PF13649">
    <property type="entry name" value="Methyltransf_25"/>
    <property type="match status" value="1"/>
</dbReference>
<keyword evidence="2" id="KW-0808">Transferase</keyword>
<dbReference type="SUPFAM" id="SSF53335">
    <property type="entry name" value="S-adenosyl-L-methionine-dependent methyltransferases"/>
    <property type="match status" value="1"/>
</dbReference>
<keyword evidence="2" id="KW-0489">Methyltransferase</keyword>
<dbReference type="Gene3D" id="3.40.50.150">
    <property type="entry name" value="Vaccinia Virus protein VP39"/>
    <property type="match status" value="1"/>
</dbReference>
<reference evidence="2 3" key="1">
    <citation type="submission" date="2021-12" db="EMBL/GenBank/DDBJ databases">
        <title>Discovery of the Pendulisporaceae a myxobacterial family with distinct sporulation behavior and unique specialized metabolism.</title>
        <authorList>
            <person name="Garcia R."/>
            <person name="Popoff A."/>
            <person name="Bader C.D."/>
            <person name="Loehr J."/>
            <person name="Walesch S."/>
            <person name="Walt C."/>
            <person name="Boldt J."/>
            <person name="Bunk B."/>
            <person name="Haeckl F.J.F.P.J."/>
            <person name="Gunesch A.P."/>
            <person name="Birkelbach J."/>
            <person name="Nuebel U."/>
            <person name="Pietschmann T."/>
            <person name="Bach T."/>
            <person name="Mueller R."/>
        </authorList>
    </citation>
    <scope>NUCLEOTIDE SEQUENCE [LARGE SCALE GENOMIC DNA]</scope>
    <source>
        <strain evidence="2 3">MSr12523</strain>
    </source>
</reference>
<feature type="domain" description="Methyltransferase" evidence="1">
    <location>
        <begin position="44"/>
        <end position="138"/>
    </location>
</feature>
<name>A0ABZ2KDC1_9BACT</name>
<organism evidence="2 3">
    <name type="scientific">Pendulispora brunnea</name>
    <dbReference type="NCBI Taxonomy" id="2905690"/>
    <lineage>
        <taxon>Bacteria</taxon>
        <taxon>Pseudomonadati</taxon>
        <taxon>Myxococcota</taxon>
        <taxon>Myxococcia</taxon>
        <taxon>Myxococcales</taxon>
        <taxon>Sorangiineae</taxon>
        <taxon>Pendulisporaceae</taxon>
        <taxon>Pendulispora</taxon>
    </lineage>
</organism>
<gene>
    <name evidence="2" type="ORF">LZC95_07000</name>
</gene>
<evidence type="ECO:0000313" key="3">
    <source>
        <dbReference type="Proteomes" id="UP001379533"/>
    </source>
</evidence>
<dbReference type="GO" id="GO:0008168">
    <property type="term" value="F:methyltransferase activity"/>
    <property type="evidence" value="ECO:0007669"/>
    <property type="project" value="UniProtKB-KW"/>
</dbReference>
<proteinExistence type="predicted"/>
<evidence type="ECO:0000313" key="2">
    <source>
        <dbReference type="EMBL" id="WXA96584.1"/>
    </source>
</evidence>
<evidence type="ECO:0000259" key="1">
    <source>
        <dbReference type="Pfam" id="PF13649"/>
    </source>
</evidence>
<dbReference type="InterPro" id="IPR050508">
    <property type="entry name" value="Methyltransf_Superfamily"/>
</dbReference>
<keyword evidence="3" id="KW-1185">Reference proteome</keyword>
<accession>A0ABZ2KDC1</accession>